<dbReference type="CDD" id="cd18186">
    <property type="entry name" value="BTB_POZ_ZBTB_KLHL-like"/>
    <property type="match status" value="1"/>
</dbReference>
<keyword evidence="3" id="KW-1185">Reference proteome</keyword>
<evidence type="ECO:0000259" key="1">
    <source>
        <dbReference type="PROSITE" id="PS50097"/>
    </source>
</evidence>
<gene>
    <name evidence="2" type="ORF">FB45DRAFT_1020345</name>
</gene>
<dbReference type="AlphaFoldDB" id="A0AAD7G0U3"/>
<comment type="caution">
    <text evidence="2">The sequence shown here is derived from an EMBL/GenBank/DDBJ whole genome shotgun (WGS) entry which is preliminary data.</text>
</comment>
<dbReference type="Proteomes" id="UP001221142">
    <property type="component" value="Unassembled WGS sequence"/>
</dbReference>
<organism evidence="2 3">
    <name type="scientific">Roridomyces roridus</name>
    <dbReference type="NCBI Taxonomy" id="1738132"/>
    <lineage>
        <taxon>Eukaryota</taxon>
        <taxon>Fungi</taxon>
        <taxon>Dikarya</taxon>
        <taxon>Basidiomycota</taxon>
        <taxon>Agaricomycotina</taxon>
        <taxon>Agaricomycetes</taxon>
        <taxon>Agaricomycetidae</taxon>
        <taxon>Agaricales</taxon>
        <taxon>Marasmiineae</taxon>
        <taxon>Mycenaceae</taxon>
        <taxon>Roridomyces</taxon>
    </lineage>
</organism>
<proteinExistence type="predicted"/>
<dbReference type="EMBL" id="JARKIF010000002">
    <property type="protein sequence ID" value="KAJ7648138.1"/>
    <property type="molecule type" value="Genomic_DNA"/>
</dbReference>
<accession>A0AAD7G0U3</accession>
<name>A0AAD7G0U3_9AGAR</name>
<evidence type="ECO:0000313" key="2">
    <source>
        <dbReference type="EMBL" id="KAJ7648138.1"/>
    </source>
</evidence>
<protein>
    <recommendedName>
        <fullName evidence="1">BTB domain-containing protein</fullName>
    </recommendedName>
</protein>
<feature type="domain" description="BTB" evidence="1">
    <location>
        <begin position="28"/>
        <end position="96"/>
    </location>
</feature>
<dbReference type="PROSITE" id="PS50097">
    <property type="entry name" value="BTB"/>
    <property type="match status" value="1"/>
</dbReference>
<sequence length="360" mass="39671">MCQNAAIDAEDPFSGEQIATGSNILLKADFILRISDAVDFHVHRDILRAVSGFFEGLFAFPGGDSSPKQLVKEGRPVLILEDTVSGALRRVLSLAYPTQSLAQYTPKTEDLHIMKKCSRARFFDTNPHRDYPIALLWGLGEVARKAALATLKFTFLPVVPDFPEMQILPWVNANKLLRFHRTCAMASQELVRLNLHCPGIVVSVLSSHFAFTVPFFDAGKPVAAGVNRIFAWWKSAEGHSEECVPSANAASQGSVHFMIAPGTGVRLFQRAVPWFQTHLRRVSDRLLGVTPCPGVGFGVMLRNASPELRKIIDACPTCVRSANADLVTFSQQLQSNIPESNRMIGVFLLGLHYLDLTDEA</sequence>
<dbReference type="InterPro" id="IPR000210">
    <property type="entry name" value="BTB/POZ_dom"/>
</dbReference>
<reference evidence="2" key="1">
    <citation type="submission" date="2023-03" db="EMBL/GenBank/DDBJ databases">
        <title>Massive genome expansion in bonnet fungi (Mycena s.s.) driven by repeated elements and novel gene families across ecological guilds.</title>
        <authorList>
            <consortium name="Lawrence Berkeley National Laboratory"/>
            <person name="Harder C.B."/>
            <person name="Miyauchi S."/>
            <person name="Viragh M."/>
            <person name="Kuo A."/>
            <person name="Thoen E."/>
            <person name="Andreopoulos B."/>
            <person name="Lu D."/>
            <person name="Skrede I."/>
            <person name="Drula E."/>
            <person name="Henrissat B."/>
            <person name="Morin E."/>
            <person name="Kohler A."/>
            <person name="Barry K."/>
            <person name="LaButti K."/>
            <person name="Morin E."/>
            <person name="Salamov A."/>
            <person name="Lipzen A."/>
            <person name="Mereny Z."/>
            <person name="Hegedus B."/>
            <person name="Baldrian P."/>
            <person name="Stursova M."/>
            <person name="Weitz H."/>
            <person name="Taylor A."/>
            <person name="Grigoriev I.V."/>
            <person name="Nagy L.G."/>
            <person name="Martin F."/>
            <person name="Kauserud H."/>
        </authorList>
    </citation>
    <scope>NUCLEOTIDE SEQUENCE</scope>
    <source>
        <strain evidence="2">9284</strain>
    </source>
</reference>
<evidence type="ECO:0000313" key="3">
    <source>
        <dbReference type="Proteomes" id="UP001221142"/>
    </source>
</evidence>